<accession>A0A8T1VNT0</accession>
<feature type="signal peptide" evidence="8">
    <location>
        <begin position="1"/>
        <end position="31"/>
    </location>
</feature>
<evidence type="ECO:0000256" key="6">
    <source>
        <dbReference type="ARBA" id="ARBA00041343"/>
    </source>
</evidence>
<evidence type="ECO:0000256" key="3">
    <source>
        <dbReference type="ARBA" id="ARBA00022729"/>
    </source>
</evidence>
<dbReference type="InterPro" id="IPR048395">
    <property type="entry name" value="Glyco_hydro_31_C"/>
</dbReference>
<reference evidence="10" key="1">
    <citation type="submission" date="2021-02" db="EMBL/GenBank/DDBJ databases">
        <authorList>
            <person name="Palmer J.M."/>
        </authorList>
    </citation>
    <scope>NUCLEOTIDE SEQUENCE</scope>
    <source>
        <strain evidence="10">SCRP734</strain>
    </source>
</reference>
<dbReference type="AlphaFoldDB" id="A0A8T1VNT0"/>
<gene>
    <name evidence="10" type="ORF">PHYPSEUDO_005612</name>
</gene>
<dbReference type="SMART" id="SM01066">
    <property type="entry name" value="CBM_25"/>
    <property type="match status" value="2"/>
</dbReference>
<keyword evidence="11" id="KW-1185">Reference proteome</keyword>
<comment type="catalytic activity">
    <reaction evidence="1">
        <text>Hydrolysis of terminal, non-reducing (1-&gt;4)-linked alpha-D-glucose residues with release of alpha-D-glucose.</text>
        <dbReference type="EC" id="3.2.1.20"/>
    </reaction>
</comment>
<evidence type="ECO:0000256" key="1">
    <source>
        <dbReference type="ARBA" id="ARBA00001657"/>
    </source>
</evidence>
<evidence type="ECO:0000259" key="9">
    <source>
        <dbReference type="SMART" id="SM01066"/>
    </source>
</evidence>
<protein>
    <recommendedName>
        <fullName evidence="2">alpha-glucosidase</fullName>
        <ecNumber evidence="2">3.2.1.20</ecNumber>
    </recommendedName>
    <alternativeName>
        <fullName evidence="6">Maltase</fullName>
    </alternativeName>
</protein>
<dbReference type="GO" id="GO:0090599">
    <property type="term" value="F:alpha-glucosidase activity"/>
    <property type="evidence" value="ECO:0007669"/>
    <property type="project" value="UniProtKB-ARBA"/>
</dbReference>
<comment type="similarity">
    <text evidence="7">Belongs to the glycosyl hydrolase 31 family.</text>
</comment>
<keyword evidence="3 8" id="KW-0732">Signal</keyword>
<dbReference type="CDD" id="cd14752">
    <property type="entry name" value="GH31_N"/>
    <property type="match status" value="1"/>
</dbReference>
<sequence length="1091" mass="118398">MTLFKARLPRAVAFLGCMVLASSVLAPATLAQTTVSSGGTGVHILFQTDKWVAPNVHYKAGSGSWTTSPGVAMSASNNSAYPSNDGWFQYDVTSATSLEFVFNDGVGVVWDNNANANYKVSAAGTYSVVSQISGFKTGDLVRPSDGTGYHILFQALTWSQPYIHFNAGSGWTTVPGYAMSPSTYAGKFSSQSGWYQYAISSTASVEIAFNDGNGVWDSNLNANYVRASPGTYSFVNQNTATPTTAPSVEGYVNGPGFATTSASEAAGVLTINLAVNSASTATSYGSDLSTLVVTVTKTESDSVRVKIVDKNSKRWEVPQSLFTAGTLGMNSTATSAAADPLYTFNYTQNPFAFKVVRKSDGYTLFDSSGISLVVKDQYLQVSTALGSDLSVYGIGESTRDNFKMASGDKQTLWARDQPSAKPNVNTYGSHPFFLGINREGRAHGVLLLNSNGMDVTMDSGHLVYQTIGGVLDFNIVVGPTPANVVSQYTKLIGRPKLMPYWSYGFHQCRWGYGSVDALRTVVSKYKSSNLPLDVIWSDIDYMKSYHDFTLDTTNFPQAKMAAFMDEIHAGGQKFVPIIDPGIPDDTNDYAYTKGLSMDIFIKDTSGKPYLGQVWPGPTVFPDFFHPNVKSYWGEQIQLMYKNFNFDGLWIDMNELANFCPGTTCTRQSGVTCPNTGSISAITVCCLKCSGDGNKYDNPPFAINNVNSHDAIYNKGISTSALQYGGIRQYDAHNLYGITESIVTNAVQEKLTSKRSFVLSRSTFPGSGAHVAHWTGDNAATWDDLRWSIPAILKFGLFGIPMVGADICGFLGSSDMELCARWTALGSFYPFARNHNNLDSPAQESYVWPEVAAVGQKFIGLRYRLLPYIYTLGYHAHTEGLPIARPLFMEFPTDTVTHTINYQFMLGNALLVTPVVNRGATAVTGYFPRGIWYNIFENSQVLTSGVYLTIGVTIYDMPVHIRGGSILAMHQAALTSTAARLTPFDILVALPYLGDASGDLYLDDGETISNSSATIVNFTASTGVFTSTVLQNHYAAAHTSFVNKLIVLGVKSSPSRVSRGSIFQYDSVAQRLEISLTSANQTIDTDFTIMWD</sequence>
<dbReference type="PROSITE" id="PS00129">
    <property type="entry name" value="GLYCOSYL_HYDROL_F31_1"/>
    <property type="match status" value="1"/>
</dbReference>
<dbReference type="InterPro" id="IPR025887">
    <property type="entry name" value="Glyco_hydro_31_N_dom"/>
</dbReference>
<evidence type="ECO:0000256" key="8">
    <source>
        <dbReference type="SAM" id="SignalP"/>
    </source>
</evidence>
<dbReference type="GO" id="GO:2001070">
    <property type="term" value="F:starch binding"/>
    <property type="evidence" value="ECO:0007669"/>
    <property type="project" value="InterPro"/>
</dbReference>
<evidence type="ECO:0000256" key="7">
    <source>
        <dbReference type="RuleBase" id="RU361185"/>
    </source>
</evidence>
<dbReference type="InterPro" id="IPR030459">
    <property type="entry name" value="Glyco_hydro_31_CS"/>
</dbReference>
<dbReference type="PANTHER" id="PTHR22762">
    <property type="entry name" value="ALPHA-GLUCOSIDASE"/>
    <property type="match status" value="1"/>
</dbReference>
<dbReference type="InterPro" id="IPR030458">
    <property type="entry name" value="Glyco_hydro_31_AS"/>
</dbReference>
<dbReference type="Pfam" id="PF03423">
    <property type="entry name" value="CBM_25"/>
    <property type="match status" value="2"/>
</dbReference>
<dbReference type="InterPro" id="IPR005085">
    <property type="entry name" value="CBM25"/>
</dbReference>
<evidence type="ECO:0000313" key="11">
    <source>
        <dbReference type="Proteomes" id="UP000694044"/>
    </source>
</evidence>
<evidence type="ECO:0000313" key="10">
    <source>
        <dbReference type="EMBL" id="KAG7381829.1"/>
    </source>
</evidence>
<dbReference type="Proteomes" id="UP000694044">
    <property type="component" value="Unassembled WGS sequence"/>
</dbReference>
<dbReference type="GO" id="GO:0005975">
    <property type="term" value="P:carbohydrate metabolic process"/>
    <property type="evidence" value="ECO:0007669"/>
    <property type="project" value="InterPro"/>
</dbReference>
<dbReference type="Pfam" id="PF01055">
    <property type="entry name" value="Glyco_hydro_31_2nd"/>
    <property type="match status" value="1"/>
</dbReference>
<keyword evidence="5 7" id="KW-0326">Glycosidase</keyword>
<keyword evidence="4 7" id="KW-0378">Hydrolase</keyword>
<organism evidence="10 11">
    <name type="scientific">Phytophthora pseudosyringae</name>
    <dbReference type="NCBI Taxonomy" id="221518"/>
    <lineage>
        <taxon>Eukaryota</taxon>
        <taxon>Sar</taxon>
        <taxon>Stramenopiles</taxon>
        <taxon>Oomycota</taxon>
        <taxon>Peronosporomycetes</taxon>
        <taxon>Peronosporales</taxon>
        <taxon>Peronosporaceae</taxon>
        <taxon>Phytophthora</taxon>
    </lineage>
</organism>
<comment type="caution">
    <text evidence="10">The sequence shown here is derived from an EMBL/GenBank/DDBJ whole genome shotgun (WGS) entry which is preliminary data.</text>
</comment>
<feature type="chain" id="PRO_5035835567" description="alpha-glucosidase" evidence="8">
    <location>
        <begin position="32"/>
        <end position="1091"/>
    </location>
</feature>
<dbReference type="InterPro" id="IPR000322">
    <property type="entry name" value="Glyco_hydro_31_TIM"/>
</dbReference>
<feature type="domain" description="Carbohydrate binding module family 25" evidence="9">
    <location>
        <begin position="146"/>
        <end position="229"/>
    </location>
</feature>
<dbReference type="Pfam" id="PF13802">
    <property type="entry name" value="Gal_mutarotas_2"/>
    <property type="match status" value="1"/>
</dbReference>
<evidence type="ECO:0000256" key="5">
    <source>
        <dbReference type="ARBA" id="ARBA00023295"/>
    </source>
</evidence>
<dbReference type="OrthoDB" id="5839090at2759"/>
<proteinExistence type="inferred from homology"/>
<dbReference type="Pfam" id="PF21365">
    <property type="entry name" value="Glyco_hydro_31_3rd"/>
    <property type="match status" value="1"/>
</dbReference>
<feature type="domain" description="Carbohydrate binding module family 25" evidence="9">
    <location>
        <begin position="39"/>
        <end position="123"/>
    </location>
</feature>
<dbReference type="EMBL" id="JAGDFM010000230">
    <property type="protein sequence ID" value="KAG7381829.1"/>
    <property type="molecule type" value="Genomic_DNA"/>
</dbReference>
<name>A0A8T1VNT0_9STRA</name>
<evidence type="ECO:0000256" key="4">
    <source>
        <dbReference type="ARBA" id="ARBA00022801"/>
    </source>
</evidence>
<dbReference type="PROSITE" id="PS00707">
    <property type="entry name" value="GLYCOSYL_HYDROL_F31_2"/>
    <property type="match status" value="1"/>
</dbReference>
<evidence type="ECO:0000256" key="2">
    <source>
        <dbReference type="ARBA" id="ARBA00012741"/>
    </source>
</evidence>
<dbReference type="EC" id="3.2.1.20" evidence="2"/>
<dbReference type="CDD" id="cd06602">
    <property type="entry name" value="GH31_MGAM_SI_GAA"/>
    <property type="match status" value="1"/>
</dbReference>
<dbReference type="PANTHER" id="PTHR22762:SF133">
    <property type="entry name" value="P-TYPE DOMAIN-CONTAINING PROTEIN"/>
    <property type="match status" value="1"/>
</dbReference>